<accession>A0ABV0F8U3</accession>
<dbReference type="EMBL" id="JBDOJC010000001">
    <property type="protein sequence ID" value="MEO2215518.1"/>
    <property type="molecule type" value="Genomic_DNA"/>
</dbReference>
<organism evidence="2 3">
    <name type="scientific">Chromobacterium vaccinii</name>
    <dbReference type="NCBI Taxonomy" id="1108595"/>
    <lineage>
        <taxon>Bacteria</taxon>
        <taxon>Pseudomonadati</taxon>
        <taxon>Pseudomonadota</taxon>
        <taxon>Betaproteobacteria</taxon>
        <taxon>Neisseriales</taxon>
        <taxon>Chromobacteriaceae</taxon>
        <taxon>Chromobacterium</taxon>
    </lineage>
</organism>
<evidence type="ECO:0000256" key="1">
    <source>
        <dbReference type="SAM" id="MobiDB-lite"/>
    </source>
</evidence>
<proteinExistence type="predicted"/>
<keyword evidence="3" id="KW-1185">Reference proteome</keyword>
<name>A0ABV0F8U3_9NEIS</name>
<feature type="region of interest" description="Disordered" evidence="1">
    <location>
        <begin position="21"/>
        <end position="82"/>
    </location>
</feature>
<evidence type="ECO:0000313" key="3">
    <source>
        <dbReference type="Proteomes" id="UP001455709"/>
    </source>
</evidence>
<protein>
    <submittedName>
        <fullName evidence="2">Uncharacterized protein</fullName>
    </submittedName>
</protein>
<sequence length="594" mass="63560">MSNGEDVFKGLLGRFRHGRAAGEAASGPAAVKASAAAWGAEPEPAVSEAAWRTREAAEEAQDDERQLLTPLPATPPSVKRANGLSEERRALLHRLALEVRGESAGSSEVFDMGYRDPLVQLASPPGAPASPKEGRQDLPVPLWARRTVERGLLGRDARQIFQNLDALGLVNDDCHAAQAAAHWPVEVCGQSFDELAKIPLSARSELPQATRRSDQLGRDGYFYLKGAAMGARALIVVDGARDDAVRRVTEIHAELDAAGQSCRVLLLASYAYRWAARRFLWEEIVAEPDIAYAADIADATRAYAAPMADGKRLFLLETVFGMEAVAVLEPGPAARFLEMWGNVPELGDPGVWAAECRREGGGRNKPAALSAFGLEDRGAIARLVAELRRTGAIVFVAGEMARAAAAALMAELWRQGVRVAETSAAGLPTVLIDPSPSQLRAGFSPVLAVYPGKNATAESVLMALLAEQHDWARGRLTLGIHAIRVPTLCPLCCEPVGAEQAALALAERVSNFRSVDFGNIRTRNAKTPCCGNGYAGEAWFSEVWDGRLLQRELAGMPAELADKGLRPDLRISAQLLQAIMSGRVDYLAAGSVGC</sequence>
<comment type="caution">
    <text evidence="2">The sequence shown here is derived from an EMBL/GenBank/DDBJ whole genome shotgun (WGS) entry which is preliminary data.</text>
</comment>
<gene>
    <name evidence="2" type="ORF">ABGV49_00355</name>
</gene>
<feature type="compositionally biased region" description="Low complexity" evidence="1">
    <location>
        <begin position="21"/>
        <end position="40"/>
    </location>
</feature>
<dbReference type="RefSeq" id="WP_347369305.1">
    <property type="nucleotide sequence ID" value="NZ_JBDOJC010000001.1"/>
</dbReference>
<dbReference type="Proteomes" id="UP001455709">
    <property type="component" value="Unassembled WGS sequence"/>
</dbReference>
<evidence type="ECO:0000313" key="2">
    <source>
        <dbReference type="EMBL" id="MEO2215518.1"/>
    </source>
</evidence>
<reference evidence="2 3" key="1">
    <citation type="submission" date="2024-05" db="EMBL/GenBank/DDBJ databases">
        <authorList>
            <person name="De Oliveira J.P."/>
            <person name="Noriler S.A."/>
            <person name="De Oliveira A.G."/>
            <person name="Sipoli D.S."/>
        </authorList>
    </citation>
    <scope>NUCLEOTIDE SEQUENCE [LARGE SCALE GENOMIC DNA]</scope>
    <source>
        <strain evidence="2 3">LABIM189</strain>
    </source>
</reference>